<evidence type="ECO:0000256" key="1">
    <source>
        <dbReference type="SAM" id="MobiDB-lite"/>
    </source>
</evidence>
<dbReference type="EMBL" id="BHZD01000001">
    <property type="protein sequence ID" value="GCD41260.1"/>
    <property type="molecule type" value="Genomic_DNA"/>
</dbReference>
<dbReference type="InterPro" id="IPR011051">
    <property type="entry name" value="RmlC_Cupin_sf"/>
</dbReference>
<protein>
    <recommendedName>
        <fullName evidence="4">Cupin domain-containing protein</fullName>
    </recommendedName>
</protein>
<comment type="caution">
    <text evidence="2">The sequence shown here is derived from an EMBL/GenBank/DDBJ whole genome shotgun (WGS) entry which is preliminary data.</text>
</comment>
<reference evidence="2 3" key="1">
    <citation type="submission" date="2018-11" db="EMBL/GenBank/DDBJ databases">
        <title>Whole genome sequence of Streptomyces paromomycinus NBRC 15454(T).</title>
        <authorList>
            <person name="Komaki H."/>
            <person name="Tamura T."/>
        </authorList>
    </citation>
    <scope>NUCLEOTIDE SEQUENCE [LARGE SCALE GENOMIC DNA]</scope>
    <source>
        <strain evidence="2 3">NBRC 15454</strain>
    </source>
</reference>
<evidence type="ECO:0000313" key="2">
    <source>
        <dbReference type="EMBL" id="GCD41260.1"/>
    </source>
</evidence>
<proteinExistence type="predicted"/>
<keyword evidence="3" id="KW-1185">Reference proteome</keyword>
<dbReference type="Gene3D" id="2.60.120.10">
    <property type="entry name" value="Jelly Rolls"/>
    <property type="match status" value="1"/>
</dbReference>
<dbReference type="SUPFAM" id="SSF51182">
    <property type="entry name" value="RmlC-like cupins"/>
    <property type="match status" value="1"/>
</dbReference>
<organism evidence="2 3">
    <name type="scientific">Streptomyces paromomycinus</name>
    <name type="common">Streptomyces rimosus subsp. paromomycinus</name>
    <dbReference type="NCBI Taxonomy" id="92743"/>
    <lineage>
        <taxon>Bacteria</taxon>
        <taxon>Bacillati</taxon>
        <taxon>Actinomycetota</taxon>
        <taxon>Actinomycetes</taxon>
        <taxon>Kitasatosporales</taxon>
        <taxon>Streptomycetaceae</taxon>
        <taxon>Streptomyces</taxon>
    </lineage>
</organism>
<dbReference type="Proteomes" id="UP000286746">
    <property type="component" value="Unassembled WGS sequence"/>
</dbReference>
<sequence>MPKIVHTDSVFRVDPVKPPDYAEANPLLKLLGLVERTRFAAERELYEPDSLQHLFPLRTLQLYGPASPDQDQLDPAQQDDKTDFQKQNVRDFTLADTRAVRGWAEIGDWRGPFLQLSYRGGPDSALWREAGQLGDAIGCVLSVQGSRPLPVRVPYDEETDFYTVELWGRVGDGLRDLLGPRGRTALDSGLLQPRPDLVTGLGQDFLRDQMTNQDLRLVAPRHAMHPVLPCYLDVRWTASPDGAGSADPPSGSVRLGFEMKVRGWDNYLGVGTSPNPHGGVGFLEYRTLFSEYGRWAGTDDLRRTLEPYNLDAYGTKGHASGDVEPFLAVTYMDLHVLDPACGIGLHRHRDNQEVFLMLEGDGLMVIGDWADSGSRVRSFEVRRLPAGHLALLKGGNLHGLMNPADQRASLFMFGGYD</sequence>
<accession>A0A401VW10</accession>
<dbReference type="RefSeq" id="WP_125052060.1">
    <property type="nucleotide sequence ID" value="NZ_BHZD01000001.1"/>
</dbReference>
<feature type="region of interest" description="Disordered" evidence="1">
    <location>
        <begin position="66"/>
        <end position="85"/>
    </location>
</feature>
<dbReference type="AlphaFoldDB" id="A0A401VW10"/>
<dbReference type="InterPro" id="IPR014710">
    <property type="entry name" value="RmlC-like_jellyroll"/>
</dbReference>
<gene>
    <name evidence="2" type="ORF">GKJPGBOP_00913</name>
</gene>
<evidence type="ECO:0008006" key="4">
    <source>
        <dbReference type="Google" id="ProtNLM"/>
    </source>
</evidence>
<name>A0A401VW10_STREY</name>
<evidence type="ECO:0000313" key="3">
    <source>
        <dbReference type="Proteomes" id="UP000286746"/>
    </source>
</evidence>